<sequence>MKKTLSALVISSLLFGANVQAAALNAAQEKKYVH</sequence>
<name>A0A379FHT0_PROMI</name>
<gene>
    <name evidence="2" type="ORF">NCTC11938_01511</name>
</gene>
<reference evidence="2 3" key="1">
    <citation type="submission" date="2018-06" db="EMBL/GenBank/DDBJ databases">
        <authorList>
            <consortium name="Pathogen Informatics"/>
            <person name="Doyle S."/>
        </authorList>
    </citation>
    <scope>NUCLEOTIDE SEQUENCE [LARGE SCALE GENOMIC DNA]</scope>
    <source>
        <strain evidence="2 3">NCTC11938</strain>
    </source>
</reference>
<protein>
    <submittedName>
        <fullName evidence="2">Metal resistance protein</fullName>
    </submittedName>
</protein>
<organism evidence="2 3">
    <name type="scientific">Proteus mirabilis</name>
    <dbReference type="NCBI Taxonomy" id="584"/>
    <lineage>
        <taxon>Bacteria</taxon>
        <taxon>Pseudomonadati</taxon>
        <taxon>Pseudomonadota</taxon>
        <taxon>Gammaproteobacteria</taxon>
        <taxon>Enterobacterales</taxon>
        <taxon>Morganellaceae</taxon>
        <taxon>Proteus</taxon>
    </lineage>
</organism>
<proteinExistence type="predicted"/>
<evidence type="ECO:0000313" key="3">
    <source>
        <dbReference type="Proteomes" id="UP000254191"/>
    </source>
</evidence>
<dbReference type="EMBL" id="UGTS01000004">
    <property type="protein sequence ID" value="SUC19849.1"/>
    <property type="molecule type" value="Genomic_DNA"/>
</dbReference>
<dbReference type="AlphaFoldDB" id="A0A379FHT0"/>
<feature type="chain" id="PRO_5016598685" evidence="1">
    <location>
        <begin position="22"/>
        <end position="34"/>
    </location>
</feature>
<keyword evidence="1" id="KW-0732">Signal</keyword>
<evidence type="ECO:0000313" key="2">
    <source>
        <dbReference type="EMBL" id="SUC19849.1"/>
    </source>
</evidence>
<accession>A0A379FHT0</accession>
<evidence type="ECO:0000256" key="1">
    <source>
        <dbReference type="SAM" id="SignalP"/>
    </source>
</evidence>
<feature type="signal peptide" evidence="1">
    <location>
        <begin position="1"/>
        <end position="21"/>
    </location>
</feature>
<dbReference type="Proteomes" id="UP000254191">
    <property type="component" value="Unassembled WGS sequence"/>
</dbReference>